<evidence type="ECO:0000313" key="2">
    <source>
        <dbReference type="WBParaSite" id="SVE_0001000200.1"/>
    </source>
</evidence>
<organism evidence="1 2">
    <name type="scientific">Strongyloides venezuelensis</name>
    <name type="common">Threadworm</name>
    <dbReference type="NCBI Taxonomy" id="75913"/>
    <lineage>
        <taxon>Eukaryota</taxon>
        <taxon>Metazoa</taxon>
        <taxon>Ecdysozoa</taxon>
        <taxon>Nematoda</taxon>
        <taxon>Chromadorea</taxon>
        <taxon>Rhabditida</taxon>
        <taxon>Tylenchina</taxon>
        <taxon>Panagrolaimomorpha</taxon>
        <taxon>Strongyloidoidea</taxon>
        <taxon>Strongyloididae</taxon>
        <taxon>Strongyloides</taxon>
    </lineage>
</organism>
<reference evidence="1" key="1">
    <citation type="submission" date="2014-07" db="EMBL/GenBank/DDBJ databases">
        <authorList>
            <person name="Martin A.A"/>
            <person name="De Silva N."/>
        </authorList>
    </citation>
    <scope>NUCLEOTIDE SEQUENCE</scope>
</reference>
<evidence type="ECO:0000313" key="1">
    <source>
        <dbReference type="Proteomes" id="UP000035680"/>
    </source>
</evidence>
<protein>
    <submittedName>
        <fullName evidence="2">Uncharacterized protein</fullName>
    </submittedName>
</protein>
<name>A0A0K0EU10_STRVS</name>
<reference evidence="2" key="2">
    <citation type="submission" date="2015-08" db="UniProtKB">
        <authorList>
            <consortium name="WormBaseParasite"/>
        </authorList>
    </citation>
    <scope>IDENTIFICATION</scope>
</reference>
<dbReference type="STRING" id="75913.A0A0K0EU10"/>
<dbReference type="Proteomes" id="UP000035680">
    <property type="component" value="Unassembled WGS sequence"/>
</dbReference>
<sequence length="65" mass="7467">MLLDNDDNSIIVEVHTKFFTYDNQIYDCKFTDTRVGNKSDLNNTSRVVTRDEGALMAKKFNDAAF</sequence>
<proteinExistence type="predicted"/>
<keyword evidence="1" id="KW-1185">Reference proteome</keyword>
<dbReference type="AlphaFoldDB" id="A0A0K0EU10"/>
<accession>A0A0K0EU10</accession>
<dbReference type="WBParaSite" id="SVE_0001000200.1">
    <property type="protein sequence ID" value="SVE_0001000200.1"/>
    <property type="gene ID" value="SVE_0001000200"/>
</dbReference>